<name>A0ABW6V9I7_MICFU</name>
<comment type="similarity">
    <text evidence="1">Belongs to the aromatic prenyltransferase family.</text>
</comment>
<dbReference type="Proteomes" id="UP001602119">
    <property type="component" value="Unassembled WGS sequence"/>
</dbReference>
<dbReference type="EMBL" id="JBIAXI010000014">
    <property type="protein sequence ID" value="MFF4775855.1"/>
    <property type="molecule type" value="Genomic_DNA"/>
</dbReference>
<keyword evidence="5" id="KW-1185">Reference proteome</keyword>
<evidence type="ECO:0000313" key="4">
    <source>
        <dbReference type="EMBL" id="MFF4775855.1"/>
    </source>
</evidence>
<evidence type="ECO:0000313" key="5">
    <source>
        <dbReference type="Proteomes" id="UP001602119"/>
    </source>
</evidence>
<protein>
    <submittedName>
        <fullName evidence="4">Aromatic prenyltransferase</fullName>
    </submittedName>
</protein>
<keyword evidence="3" id="KW-0808">Transferase</keyword>
<dbReference type="InterPro" id="IPR020965">
    <property type="entry name" value="Prenyltransferase_CloQ"/>
</dbReference>
<reference evidence="4 5" key="1">
    <citation type="submission" date="2024-10" db="EMBL/GenBank/DDBJ databases">
        <title>The Natural Products Discovery Center: Release of the First 8490 Sequenced Strains for Exploring Actinobacteria Biosynthetic Diversity.</title>
        <authorList>
            <person name="Kalkreuter E."/>
            <person name="Kautsar S.A."/>
            <person name="Yang D."/>
            <person name="Bader C.D."/>
            <person name="Teijaro C.N."/>
            <person name="Fluegel L."/>
            <person name="Davis C.M."/>
            <person name="Simpson J.R."/>
            <person name="Lauterbach L."/>
            <person name="Steele A.D."/>
            <person name="Gui C."/>
            <person name="Meng S."/>
            <person name="Li G."/>
            <person name="Viehrig K."/>
            <person name="Ye F."/>
            <person name="Su P."/>
            <person name="Kiefer A.F."/>
            <person name="Nichols A."/>
            <person name="Cepeda A.J."/>
            <person name="Yan W."/>
            <person name="Fan B."/>
            <person name="Jiang Y."/>
            <person name="Adhikari A."/>
            <person name="Zheng C.-J."/>
            <person name="Schuster L."/>
            <person name="Cowan T.M."/>
            <person name="Smanski M.J."/>
            <person name="Chevrette M.G."/>
            <person name="De Carvalho L.P.S."/>
            <person name="Shen B."/>
        </authorList>
    </citation>
    <scope>NUCLEOTIDE SEQUENCE [LARGE SCALE GENOMIC DNA]</scope>
    <source>
        <strain evidence="4 5">NPDC001281</strain>
    </source>
</reference>
<dbReference type="InterPro" id="IPR033964">
    <property type="entry name" value="ABBA"/>
</dbReference>
<evidence type="ECO:0000256" key="2">
    <source>
        <dbReference type="ARBA" id="ARBA00022602"/>
    </source>
</evidence>
<evidence type="ECO:0000256" key="1">
    <source>
        <dbReference type="ARBA" id="ARBA00005368"/>
    </source>
</evidence>
<dbReference type="RefSeq" id="WP_387344099.1">
    <property type="nucleotide sequence ID" value="NZ_JBIAXI010000014.1"/>
</dbReference>
<proteinExistence type="inferred from homology"/>
<dbReference type="Pfam" id="PF11468">
    <property type="entry name" value="PTase_Orf2"/>
    <property type="match status" value="1"/>
</dbReference>
<organism evidence="4 5">
    <name type="scientific">Microtetraspora fusca</name>
    <dbReference type="NCBI Taxonomy" id="1997"/>
    <lineage>
        <taxon>Bacteria</taxon>
        <taxon>Bacillati</taxon>
        <taxon>Actinomycetota</taxon>
        <taxon>Actinomycetes</taxon>
        <taxon>Streptosporangiales</taxon>
        <taxon>Streptosporangiaceae</taxon>
        <taxon>Microtetraspora</taxon>
    </lineage>
</organism>
<evidence type="ECO:0000256" key="3">
    <source>
        <dbReference type="ARBA" id="ARBA00022679"/>
    </source>
</evidence>
<dbReference type="SFLD" id="SFLDS00036">
    <property type="entry name" value="Aromatic_Prenyltransferase"/>
    <property type="match status" value="1"/>
</dbReference>
<sequence>MTTPLAFSPDLFLRDIRTTADAIGAAYSEPVTRAVLDAYPDSFRDGAVLWRTTDTPGGPLNYRFYERRPTDSVGTAIHAGLLDPGHTLIDLIASWSALYGDASTELCDFDAAHGLAKTWVYLGGMRPVDQVLGASHVPQALRLHEPRFRALGLTSVRHVAVDYHGGTANLYFRTSCKITPDKAEELIALAGGNPPEPTLFDDMATFTPPDGHTFSVTMSVPDGQIHRVGFYALKLPANRFPTVDERLATFFRSAPSRDEEEMNAIAWSFGPGGNDYTKAERSYSGRLVELMKTWNSPMTAARGSAQHSTVDGRPS</sequence>
<dbReference type="InterPro" id="IPR036239">
    <property type="entry name" value="PrenylTrfase-like_sf"/>
</dbReference>
<comment type="caution">
    <text evidence="4">The sequence shown here is derived from an EMBL/GenBank/DDBJ whole genome shotgun (WGS) entry which is preliminary data.</text>
</comment>
<dbReference type="SFLD" id="SFLDG01163">
    <property type="entry name" value="II"/>
    <property type="match status" value="1"/>
</dbReference>
<keyword evidence="2" id="KW-0637">Prenyltransferase</keyword>
<gene>
    <name evidence="4" type="ORF">ACFY05_23670</name>
</gene>
<dbReference type="SUPFAM" id="SSF143492">
    <property type="entry name" value="Prenyltransferase-like"/>
    <property type="match status" value="1"/>
</dbReference>
<accession>A0ABW6V9I7</accession>